<dbReference type="InterPro" id="IPR033453">
    <property type="entry name" value="Glyco_hydro_30_TIM-barrel"/>
</dbReference>
<evidence type="ECO:0000259" key="9">
    <source>
        <dbReference type="PROSITE" id="PS51175"/>
    </source>
</evidence>
<dbReference type="InterPro" id="IPR008979">
    <property type="entry name" value="Galactose-bd-like_sf"/>
</dbReference>
<dbReference type="InterPro" id="IPR013780">
    <property type="entry name" value="Glyco_hydro_b"/>
</dbReference>
<dbReference type="PROSITE" id="PS51175">
    <property type="entry name" value="CBM6"/>
    <property type="match status" value="4"/>
</dbReference>
<dbReference type="InterPro" id="IPR059177">
    <property type="entry name" value="GH29D-like_dom"/>
</dbReference>
<feature type="chain" id="PRO_5045127926" description="beta-glucosidase" evidence="8">
    <location>
        <begin position="30"/>
        <end position="2091"/>
    </location>
</feature>
<dbReference type="Pfam" id="PF13290">
    <property type="entry name" value="CHB_HEX_C_1"/>
    <property type="match status" value="2"/>
</dbReference>
<dbReference type="InterPro" id="IPR017853">
    <property type="entry name" value="GH"/>
</dbReference>
<dbReference type="Pfam" id="PF01915">
    <property type="entry name" value="Glyco_hydro_3_C"/>
    <property type="match status" value="1"/>
</dbReference>
<dbReference type="SMART" id="SM00606">
    <property type="entry name" value="CBD_IV"/>
    <property type="match status" value="4"/>
</dbReference>
<comment type="caution">
    <text evidence="10">The sequence shown here is derived from an EMBL/GenBank/DDBJ whole genome shotgun (WGS) entry which is preliminary data.</text>
</comment>
<evidence type="ECO:0000256" key="8">
    <source>
        <dbReference type="SAM" id="SignalP"/>
    </source>
</evidence>
<dbReference type="InterPro" id="IPR001764">
    <property type="entry name" value="Glyco_hydro_3_N"/>
</dbReference>
<accession>A0ABS4H3X4</accession>
<proteinExistence type="inferred from homology"/>
<sequence length="2091" mass="226267">MLKRKISATTAFLLMWSMLAGSFQVPSYAAPTMPGKLVPYLNASLPVEDRVSDLLGRMTLDEKIGQMVQAERASVTPEDVRTYFLGSVLSGGGSFPNGKQAESTRESWAGLVDSYQAGALSTRLGIPILYGVDAVHGQSNLIGATLFPHNIGLGATRDSELVKQIGSATAQEMKASGTNWAFAPTMADPQNIRWGRSYEGFGDNQALVGQMGAAFIQGLQGMTTSELRSSDKAVATAKHFLGEGLTDNGTNQGNVSQMTEQEVVNLDLPMYKVAVDAGVRTIMVSYSSIQGLKMHANKRLIQDVLKGTGAGQLGFTGFVISDYNGVQQITKDWDGNLVSNDNKFKDQIRIAVNAGVDMLMMPSDWKVTITNLKALVEEGKITNARIDDAARRILRVKFESGVFEHPMTDESLAGTFGSAEHRELARQAVRESLVLLKNDNVNGKPILSQLKNMKKIFVAGKSADNIGLQSGGWSITWQGQAGNITTGTTILQGIKNAARDKKTVTYNKHGRGAAGSDVAIAVVGETPYAEGNGDDLNGLKLDKEDMATLSNIRESGVPTIVILVSGRPLIVNDQLNDWAGLVEAWLPGTEGQGVADVLFGGYDFKGKLPVRWPFYTEAYQAPEAGKTNLEQQYILFDYGYGLTKNQATPALRPIPDKPGQAGYVKVEAENYTNQSGLQTESTSDTGGGLNVGYADKGDWLEYLMNVPKSGTFSVDFRYAVGADTTTGLQILNENGDVLGMLSVGNTGGWQNWQTATVPGVTLTQGVQKLKLLYTGGSLNLNWFGSSGFSAATAQSGGDSGTITPQPVIQAGAVENWVTNERDSQNSLWYYAPRYQDGDKKLEQQPNLDITAVGTDENVTTININPGKSYQSMMGIGTSMEESTVYNLIKMSPAKQEELLKKLVSKTDGIGMSMFRLTIGTADFTAQKFYTYDDMPPGETDPTLSHFSIQKDIDYGIIPTLQKIKAINPDVKFFASPWSPPGWMKTTDSMIRGQVKDEYLPVLADYYVKYIGEYKKQGIDIEAMTLQNEPLLEIDYPSTKMPWQQEAELAKLLKKKLTDTGLGDVKLWIFDHNPSDTMNYPAPILSDPANREAVDGTAFHDYGGDLGMMSQLHDMYPEENVYLTERAVWGTTGTDRIAQYFRNWARSYNSWVAMLDSDINTHQWIGTPDPTLLIQDSSNRDNYWLTPEYYFLGHYTKFVDPGYVRIDSNYGSKDKVTNVAFMSPDKKTIVTVVINQTDKAQTFKLVSNGTQIAASLPAKSVATYRWNRVAASQGANVDHTVPGLIQAEDFNKSSNVKAAPIEGTDGGELSALFANAGDWTEYKVTVPAEGDYPVTYRYAAANSPVHIEWTEGESGALITKGELTGSTGISNWVNAEGTLHLKEGTYLIRLNAKDVFNLNWMAIGTTLVQKGGQLLKEGQEDGTTVEMQLINGTFESGIVNYSWQVSGMDGISIDNVKPVDDKTAAITLKHGLAADIDYDMKATVTVSVYSKVTNSVYAATVTDSVYGTVTDSVYGNSAVNGIVMIKAVDDPESLTISPQTLDYGVDGHLITVHLNGGTFNETKVSDITLSGEATVKGVSIKKINYVNPHEVTVELAWDHTPYFGNLPLTVNVPLTAYSDSRGDEPLSGKVMLTGTGHRTEAVSIPGTVTWEDYYQLSGVSADSGKISGFGAGDWADFKINVPVQGKYAAILKVASPNGGGFMLKSADGQTMGSFSIPYQYGSNDWVGARLPLNLQAGEQIIRVFGNAGGFDMKEFVFEPIYPCLPDNGGMMKVEAEGFIQAGQNVIQYGGITNLGYMAAGTTLDYLVTVPQTGYYTVKYRYATAQGGVSVSLAASGLTQATTSLPGTGGWGNYTDATAVVHLDAGEQTIRLTDNGDGFNLDWFQLEPTDEASIPESRAAAPIITDRDGQRGDEQIVTLTANTEGAEIRYTLDGTLPTKDSTLYRAPIIVNPSKVIRAITVKQGLEGSFVSFYAAAASAPKADPDTGKYNNDIKVKLTSKTSGAAIYYTTDGTVPTTSSMLYTGPIRVSNDTTIKAITVKNGLNHSDVSEFKYTIKNGRGGSIHDHDRDDDHHDAHDNGHDGDHGDSSSMALM</sequence>
<evidence type="ECO:0000256" key="3">
    <source>
        <dbReference type="ARBA" id="ARBA00012744"/>
    </source>
</evidence>
<dbReference type="InterPro" id="IPR006584">
    <property type="entry name" value="Cellulose-bd_IV"/>
</dbReference>
<evidence type="ECO:0000256" key="5">
    <source>
        <dbReference type="ARBA" id="ARBA00022801"/>
    </source>
</evidence>
<feature type="domain" description="CBM6" evidence="9">
    <location>
        <begin position="1636"/>
        <end position="1757"/>
    </location>
</feature>
<dbReference type="Proteomes" id="UP001519273">
    <property type="component" value="Unassembled WGS sequence"/>
</dbReference>
<feature type="domain" description="CBM6" evidence="9">
    <location>
        <begin position="1282"/>
        <end position="1403"/>
    </location>
</feature>
<dbReference type="Pfam" id="PF02055">
    <property type="entry name" value="Glyco_hydro_30"/>
    <property type="match status" value="1"/>
</dbReference>
<organism evidence="10 11">
    <name type="scientific">Paenibacillus sediminis</name>
    <dbReference type="NCBI Taxonomy" id="664909"/>
    <lineage>
        <taxon>Bacteria</taxon>
        <taxon>Bacillati</taxon>
        <taxon>Bacillota</taxon>
        <taxon>Bacilli</taxon>
        <taxon>Bacillales</taxon>
        <taxon>Paenibacillaceae</taxon>
        <taxon>Paenibacillus</taxon>
    </lineage>
</organism>
<dbReference type="EMBL" id="JAGGKP010000004">
    <property type="protein sequence ID" value="MBP1937234.1"/>
    <property type="molecule type" value="Genomic_DNA"/>
</dbReference>
<dbReference type="InterPro" id="IPR051915">
    <property type="entry name" value="Cellulose_Degrad_GH3"/>
</dbReference>
<keyword evidence="6" id="KW-0326">Glycosidase</keyword>
<protein>
    <recommendedName>
        <fullName evidence="3">beta-glucosidase</fullName>
        <ecNumber evidence="3">3.2.1.21</ecNumber>
    </recommendedName>
</protein>
<keyword evidence="11" id="KW-1185">Reference proteome</keyword>
<name>A0ABS4H3X4_9BACL</name>
<dbReference type="Pfam" id="PF00933">
    <property type="entry name" value="Glyco_hydro_3"/>
    <property type="match status" value="1"/>
</dbReference>
<dbReference type="PRINTS" id="PR00133">
    <property type="entry name" value="GLHYDRLASE3"/>
</dbReference>
<evidence type="ECO:0000256" key="1">
    <source>
        <dbReference type="ARBA" id="ARBA00000448"/>
    </source>
</evidence>
<dbReference type="Gene3D" id="3.20.20.80">
    <property type="entry name" value="Glycosidases"/>
    <property type="match status" value="1"/>
</dbReference>
<dbReference type="EC" id="3.2.1.21" evidence="3"/>
<dbReference type="InterPro" id="IPR036881">
    <property type="entry name" value="Glyco_hydro_3_C_sf"/>
</dbReference>
<feature type="signal peptide" evidence="8">
    <location>
        <begin position="1"/>
        <end position="29"/>
    </location>
</feature>
<keyword evidence="4 8" id="KW-0732">Signal</keyword>
<dbReference type="Gene3D" id="3.20.20.300">
    <property type="entry name" value="Glycoside hydrolase, family 3, N-terminal domain"/>
    <property type="match status" value="1"/>
</dbReference>
<dbReference type="PANTHER" id="PTHR30620:SF16">
    <property type="entry name" value="LYSOSOMAL BETA GLUCOSIDASE"/>
    <property type="match status" value="1"/>
</dbReference>
<dbReference type="PANTHER" id="PTHR30620">
    <property type="entry name" value="PERIPLASMIC BETA-GLUCOSIDASE-RELATED"/>
    <property type="match status" value="1"/>
</dbReference>
<comment type="similarity">
    <text evidence="2">Belongs to the glycosyl hydrolase 3 family.</text>
</comment>
<evidence type="ECO:0000313" key="11">
    <source>
        <dbReference type="Proteomes" id="UP001519273"/>
    </source>
</evidence>
<feature type="domain" description="CBM6" evidence="9">
    <location>
        <begin position="1770"/>
        <end position="1885"/>
    </location>
</feature>
<dbReference type="CDD" id="cd04080">
    <property type="entry name" value="CBM6_cellulase-like"/>
    <property type="match status" value="2"/>
</dbReference>
<dbReference type="Gene3D" id="3.40.50.1700">
    <property type="entry name" value="Glycoside hydrolase family 3 C-terminal domain"/>
    <property type="match status" value="1"/>
</dbReference>
<dbReference type="RefSeq" id="WP_209849253.1">
    <property type="nucleotide sequence ID" value="NZ_CBCRVE010000008.1"/>
</dbReference>
<dbReference type="Gene3D" id="2.60.40.1180">
    <property type="entry name" value="Golgi alpha-mannosidase II"/>
    <property type="match status" value="1"/>
</dbReference>
<gene>
    <name evidence="10" type="ORF">J2Z20_002127</name>
</gene>
<dbReference type="SUPFAM" id="SSF49785">
    <property type="entry name" value="Galactose-binding domain-like"/>
    <property type="match status" value="4"/>
</dbReference>
<evidence type="ECO:0000256" key="7">
    <source>
        <dbReference type="SAM" id="MobiDB-lite"/>
    </source>
</evidence>
<dbReference type="SUPFAM" id="SSF52279">
    <property type="entry name" value="Beta-D-glucan exohydrolase, C-terminal domain"/>
    <property type="match status" value="1"/>
</dbReference>
<evidence type="ECO:0000313" key="10">
    <source>
        <dbReference type="EMBL" id="MBP1937234.1"/>
    </source>
</evidence>
<comment type="catalytic activity">
    <reaction evidence="1">
        <text>Hydrolysis of terminal, non-reducing beta-D-glucosyl residues with release of beta-D-glucose.</text>
        <dbReference type="EC" id="3.2.1.21"/>
    </reaction>
</comment>
<dbReference type="Pfam" id="PF03422">
    <property type="entry name" value="CBM_6"/>
    <property type="match status" value="4"/>
</dbReference>
<keyword evidence="5" id="KW-0378">Hydrolase</keyword>
<dbReference type="InterPro" id="IPR036962">
    <property type="entry name" value="Glyco_hydro_3_N_sf"/>
</dbReference>
<dbReference type="SUPFAM" id="SSF51445">
    <property type="entry name" value="(Trans)glycosidases"/>
    <property type="match status" value="2"/>
</dbReference>
<feature type="compositionally biased region" description="Basic and acidic residues" evidence="7">
    <location>
        <begin position="2060"/>
        <end position="2084"/>
    </location>
</feature>
<evidence type="ECO:0000256" key="2">
    <source>
        <dbReference type="ARBA" id="ARBA00005336"/>
    </source>
</evidence>
<dbReference type="InterPro" id="IPR033452">
    <property type="entry name" value="GH30_C"/>
</dbReference>
<dbReference type="Pfam" id="PF17189">
    <property type="entry name" value="Glyco_hydro_30C"/>
    <property type="match status" value="1"/>
</dbReference>
<dbReference type="Gene3D" id="2.60.120.260">
    <property type="entry name" value="Galactose-binding domain-like"/>
    <property type="match status" value="4"/>
</dbReference>
<reference evidence="10 11" key="1">
    <citation type="submission" date="2021-03" db="EMBL/GenBank/DDBJ databases">
        <title>Genomic Encyclopedia of Type Strains, Phase IV (KMG-IV): sequencing the most valuable type-strain genomes for metagenomic binning, comparative biology and taxonomic classification.</title>
        <authorList>
            <person name="Goeker M."/>
        </authorList>
    </citation>
    <scope>NUCLEOTIDE SEQUENCE [LARGE SCALE GENOMIC DNA]</scope>
    <source>
        <strain evidence="10 11">DSM 23491</strain>
    </source>
</reference>
<feature type="domain" description="CBM6" evidence="9">
    <location>
        <begin position="664"/>
        <end position="786"/>
    </location>
</feature>
<evidence type="ECO:0000256" key="6">
    <source>
        <dbReference type="ARBA" id="ARBA00023295"/>
    </source>
</evidence>
<dbReference type="InterPro" id="IPR002772">
    <property type="entry name" value="Glyco_hydro_3_C"/>
</dbReference>
<evidence type="ECO:0000256" key="4">
    <source>
        <dbReference type="ARBA" id="ARBA00022729"/>
    </source>
</evidence>
<feature type="region of interest" description="Disordered" evidence="7">
    <location>
        <begin position="2057"/>
        <end position="2091"/>
    </location>
</feature>
<dbReference type="InterPro" id="IPR005084">
    <property type="entry name" value="CBM6"/>
</dbReference>